<comment type="caution">
    <text evidence="1">The sequence shown here is derived from an EMBL/GenBank/DDBJ whole genome shotgun (WGS) entry which is preliminary data.</text>
</comment>
<dbReference type="AlphaFoldDB" id="A0A2L2XCT6"/>
<reference evidence="2" key="1">
    <citation type="submission" date="2018-02" db="EMBL/GenBank/DDBJ databases">
        <title>Genome sequence of Desulfocucumis palustris strain NAW-5.</title>
        <authorList>
            <person name="Watanabe M."/>
            <person name="Kojima H."/>
            <person name="Fukui M."/>
        </authorList>
    </citation>
    <scope>NUCLEOTIDE SEQUENCE [LARGE SCALE GENOMIC DNA]</scope>
    <source>
        <strain evidence="2">NAW-5</strain>
    </source>
</reference>
<name>A0A2L2XCT6_9FIRM</name>
<accession>A0A2L2XCT6</accession>
<evidence type="ECO:0000313" key="2">
    <source>
        <dbReference type="Proteomes" id="UP000239549"/>
    </source>
</evidence>
<proteinExistence type="predicted"/>
<dbReference type="EMBL" id="BFAV01000121">
    <property type="protein sequence ID" value="GBF33814.1"/>
    <property type="molecule type" value="Genomic_DNA"/>
</dbReference>
<evidence type="ECO:0000313" key="1">
    <source>
        <dbReference type="EMBL" id="GBF33814.1"/>
    </source>
</evidence>
<protein>
    <submittedName>
        <fullName evidence="1">Uncharacterized protein</fullName>
    </submittedName>
</protein>
<keyword evidence="2" id="KW-1185">Reference proteome</keyword>
<gene>
    <name evidence="1" type="ORF">DCCM_2925</name>
</gene>
<sequence>MLVNLPLALGIYMGTSVIPGYLNSHRENIIQSNYFLAQNSKITLNEKETATARQCSAIMEESLNDFRLGIKDLGQSAYAEYHQIKLENPEASPYILAGKYMNKFNNFEKSCDSKMHSRLDAIAAAIQNDRGGLNLVEQARYAYTEEKKVIKKEFYREGMRLINKN</sequence>
<dbReference type="Proteomes" id="UP000239549">
    <property type="component" value="Unassembled WGS sequence"/>
</dbReference>
<organism evidence="1 2">
    <name type="scientific">Desulfocucumis palustris</name>
    <dbReference type="NCBI Taxonomy" id="1898651"/>
    <lineage>
        <taxon>Bacteria</taxon>
        <taxon>Bacillati</taxon>
        <taxon>Bacillota</taxon>
        <taxon>Clostridia</taxon>
        <taxon>Eubacteriales</taxon>
        <taxon>Desulfocucumaceae</taxon>
        <taxon>Desulfocucumis</taxon>
    </lineage>
</organism>